<evidence type="ECO:0000313" key="4">
    <source>
        <dbReference type="Proteomes" id="UP000320314"/>
    </source>
</evidence>
<dbReference type="InterPro" id="IPR042100">
    <property type="entry name" value="Bug_dom1"/>
</dbReference>
<dbReference type="PANTHER" id="PTHR42928">
    <property type="entry name" value="TRICARBOXYLATE-BINDING PROTEIN"/>
    <property type="match status" value="1"/>
</dbReference>
<feature type="signal peptide" evidence="2">
    <location>
        <begin position="1"/>
        <end position="24"/>
    </location>
</feature>
<keyword evidence="4" id="KW-1185">Reference proteome</keyword>
<comment type="caution">
    <text evidence="3">The sequence shown here is derived from an EMBL/GenBank/DDBJ whole genome shotgun (WGS) entry which is preliminary data.</text>
</comment>
<accession>A0A506UFS7</accession>
<dbReference type="SUPFAM" id="SSF53850">
    <property type="entry name" value="Periplasmic binding protein-like II"/>
    <property type="match status" value="1"/>
</dbReference>
<organism evidence="3 4">
    <name type="scientific">Pararhizobium mangrovi</name>
    <dbReference type="NCBI Taxonomy" id="2590452"/>
    <lineage>
        <taxon>Bacteria</taxon>
        <taxon>Pseudomonadati</taxon>
        <taxon>Pseudomonadota</taxon>
        <taxon>Alphaproteobacteria</taxon>
        <taxon>Hyphomicrobiales</taxon>
        <taxon>Rhizobiaceae</taxon>
        <taxon>Rhizobium/Agrobacterium group</taxon>
        <taxon>Pararhizobium</taxon>
    </lineage>
</organism>
<dbReference type="Gene3D" id="3.40.190.10">
    <property type="entry name" value="Periplasmic binding protein-like II"/>
    <property type="match status" value="1"/>
</dbReference>
<dbReference type="CDD" id="cd07012">
    <property type="entry name" value="PBP2_Bug_TTT"/>
    <property type="match status" value="1"/>
</dbReference>
<dbReference type="AlphaFoldDB" id="A0A506UFS7"/>
<protein>
    <submittedName>
        <fullName evidence="3">Tripartite tricarboxylate transporter substrate binding protein</fullName>
    </submittedName>
</protein>
<evidence type="ECO:0000313" key="3">
    <source>
        <dbReference type="EMBL" id="TPW31895.1"/>
    </source>
</evidence>
<sequence length="320" mass="34590">MFKRRSFVAGAVAAAALAASPALAQDDNFPTKSVDYVIPFGPGGESDVAARMQQPFFQKEFGQDLVISYKEGGGGAVGWSRLNGLKGDGYTVMGVNLPHIIIQPAQKNVGYKTDDIVPIYWFQFTPNAIVVPADSKFKTLQDLIDFAKKNPGRVTMAGTGKGTANQLAATQFDDLAGIKTTYVPFKGTGAAMTAVLGNQVQAEWGYTTVGAAQGDKVRLLAVAMDERHPLFPDVPTLKEKGFDMTGGAYRGIAVPKSVSEERRKTLSDMFAKINHDKDFRKKMLDAGFALIDVPYSDMQSFMDKQKKQDLSAAKDAGILK</sequence>
<dbReference type="Pfam" id="PF03401">
    <property type="entry name" value="TctC"/>
    <property type="match status" value="1"/>
</dbReference>
<proteinExistence type="inferred from homology"/>
<evidence type="ECO:0000256" key="2">
    <source>
        <dbReference type="SAM" id="SignalP"/>
    </source>
</evidence>
<evidence type="ECO:0000256" key="1">
    <source>
        <dbReference type="ARBA" id="ARBA00006987"/>
    </source>
</evidence>
<dbReference type="Proteomes" id="UP000320314">
    <property type="component" value="Unassembled WGS sequence"/>
</dbReference>
<dbReference type="InterPro" id="IPR006311">
    <property type="entry name" value="TAT_signal"/>
</dbReference>
<dbReference type="OrthoDB" id="7243230at2"/>
<dbReference type="EMBL" id="VHLH01000003">
    <property type="protein sequence ID" value="TPW31895.1"/>
    <property type="molecule type" value="Genomic_DNA"/>
</dbReference>
<dbReference type="RefSeq" id="WP_141165491.1">
    <property type="nucleotide sequence ID" value="NZ_VHLH01000003.1"/>
</dbReference>
<dbReference type="Gene3D" id="3.40.190.150">
    <property type="entry name" value="Bordetella uptake gene, domain 1"/>
    <property type="match status" value="1"/>
</dbReference>
<dbReference type="PIRSF" id="PIRSF017082">
    <property type="entry name" value="YflP"/>
    <property type="match status" value="1"/>
</dbReference>
<gene>
    <name evidence="3" type="ORF">FJU11_02750</name>
</gene>
<comment type="similarity">
    <text evidence="1">Belongs to the UPF0065 (bug) family.</text>
</comment>
<name>A0A506UFS7_9HYPH</name>
<dbReference type="InterPro" id="IPR005064">
    <property type="entry name" value="BUG"/>
</dbReference>
<feature type="chain" id="PRO_5021436283" evidence="2">
    <location>
        <begin position="25"/>
        <end position="320"/>
    </location>
</feature>
<dbReference type="PROSITE" id="PS51318">
    <property type="entry name" value="TAT"/>
    <property type="match status" value="1"/>
</dbReference>
<reference evidence="3 4" key="1">
    <citation type="submission" date="2019-06" db="EMBL/GenBank/DDBJ databases">
        <authorList>
            <person name="Li M."/>
        </authorList>
    </citation>
    <scope>NUCLEOTIDE SEQUENCE [LARGE SCALE GENOMIC DNA]</scope>
    <source>
        <strain evidence="3 4">BGMRC6574</strain>
    </source>
</reference>
<dbReference type="PANTHER" id="PTHR42928:SF5">
    <property type="entry name" value="BLR1237 PROTEIN"/>
    <property type="match status" value="1"/>
</dbReference>
<keyword evidence="2" id="KW-0732">Signal</keyword>